<gene>
    <name evidence="2" type="ORF">GIB67_027956</name>
</gene>
<dbReference type="EMBL" id="JACGCM010002299">
    <property type="protein sequence ID" value="KAF6141778.1"/>
    <property type="molecule type" value="Genomic_DNA"/>
</dbReference>
<dbReference type="OrthoDB" id="1253162at2759"/>
<comment type="caution">
    <text evidence="2">The sequence shown here is derived from an EMBL/GenBank/DDBJ whole genome shotgun (WGS) entry which is preliminary data.</text>
</comment>
<dbReference type="Proteomes" id="UP000541444">
    <property type="component" value="Unassembled WGS sequence"/>
</dbReference>
<feature type="domain" description="KIB1-4 beta-propeller" evidence="1">
    <location>
        <begin position="32"/>
        <end position="198"/>
    </location>
</feature>
<protein>
    <recommendedName>
        <fullName evidence="1">KIB1-4 beta-propeller domain-containing protein</fullName>
    </recommendedName>
</protein>
<accession>A0A7J7LGU6</accession>
<sequence>MVGGHNKTGCVFLSLEQGHGGKDTQQQEKTVLELPHDYYCCGSTGRWLVYTDDKYDMHLYNPFSGANFQLPSATTLLPPLQAFRKFSKYYVENAVLSSNPTTSPSDTIVLIIYLGGPSRLAFCRLGDKAWTTIESPGHHSWYTGITYHKGQFYIVNSMRGIDIFDINTSSTQFRSIQLTPTPPSVTCNVEGRYLVELEDYNTSFSLKVSSDIMACNRNCIYFTNDDIPFEDMLVWGCEVGLYNLENQSFEVLYENESTLCRPPPIWITPFPHSS</sequence>
<dbReference type="AlphaFoldDB" id="A0A7J7LGU6"/>
<evidence type="ECO:0000313" key="3">
    <source>
        <dbReference type="Proteomes" id="UP000541444"/>
    </source>
</evidence>
<dbReference type="Pfam" id="PF03478">
    <property type="entry name" value="Beta-prop_KIB1-4"/>
    <property type="match status" value="1"/>
</dbReference>
<reference evidence="2 3" key="1">
    <citation type="journal article" date="2020" name="IScience">
        <title>Genome Sequencing of the Endangered Kingdonia uniflora (Circaeasteraceae, Ranunculales) Reveals Potential Mechanisms of Evolutionary Specialization.</title>
        <authorList>
            <person name="Sun Y."/>
            <person name="Deng T."/>
            <person name="Zhang A."/>
            <person name="Moore M.J."/>
            <person name="Landis J.B."/>
            <person name="Lin N."/>
            <person name="Zhang H."/>
            <person name="Zhang X."/>
            <person name="Huang J."/>
            <person name="Zhang X."/>
            <person name="Sun H."/>
            <person name="Wang H."/>
        </authorList>
    </citation>
    <scope>NUCLEOTIDE SEQUENCE [LARGE SCALE GENOMIC DNA]</scope>
    <source>
        <strain evidence="2">TB1705</strain>
        <tissue evidence="2">Leaf</tissue>
    </source>
</reference>
<dbReference type="SUPFAM" id="SSF82171">
    <property type="entry name" value="DPP6 N-terminal domain-like"/>
    <property type="match status" value="1"/>
</dbReference>
<dbReference type="PANTHER" id="PTHR44259">
    <property type="entry name" value="OS07G0183000 PROTEIN-RELATED"/>
    <property type="match status" value="1"/>
</dbReference>
<dbReference type="InterPro" id="IPR050942">
    <property type="entry name" value="F-box_BR-signaling"/>
</dbReference>
<evidence type="ECO:0000313" key="2">
    <source>
        <dbReference type="EMBL" id="KAF6141778.1"/>
    </source>
</evidence>
<keyword evidence="3" id="KW-1185">Reference proteome</keyword>
<proteinExistence type="predicted"/>
<organism evidence="2 3">
    <name type="scientific">Kingdonia uniflora</name>
    <dbReference type="NCBI Taxonomy" id="39325"/>
    <lineage>
        <taxon>Eukaryota</taxon>
        <taxon>Viridiplantae</taxon>
        <taxon>Streptophyta</taxon>
        <taxon>Embryophyta</taxon>
        <taxon>Tracheophyta</taxon>
        <taxon>Spermatophyta</taxon>
        <taxon>Magnoliopsida</taxon>
        <taxon>Ranunculales</taxon>
        <taxon>Circaeasteraceae</taxon>
        <taxon>Kingdonia</taxon>
    </lineage>
</organism>
<name>A0A7J7LGU6_9MAGN</name>
<evidence type="ECO:0000259" key="1">
    <source>
        <dbReference type="Pfam" id="PF03478"/>
    </source>
</evidence>
<dbReference type="InterPro" id="IPR005174">
    <property type="entry name" value="KIB1-4_b-propeller"/>
</dbReference>